<evidence type="ECO:0000313" key="2">
    <source>
        <dbReference type="Proteomes" id="UP000033070"/>
    </source>
</evidence>
<accession>A0A2Z6GBJ8</accession>
<dbReference type="KEGG" id="fam:OYT1_ch1311"/>
<reference evidence="1 2" key="1">
    <citation type="submission" date="2018-06" db="EMBL/GenBank/DDBJ databases">
        <title>OYT1 Genome Sequencing.</title>
        <authorList>
            <person name="Kato S."/>
            <person name="Itoh T."/>
            <person name="Ohkuma M."/>
        </authorList>
    </citation>
    <scope>NUCLEOTIDE SEQUENCE [LARGE SCALE GENOMIC DNA]</scope>
    <source>
        <strain evidence="1 2">OYT1</strain>
    </source>
</reference>
<evidence type="ECO:0000313" key="1">
    <source>
        <dbReference type="EMBL" id="BBE50868.1"/>
    </source>
</evidence>
<gene>
    <name evidence="1" type="ORF">OYT1_ch1311</name>
</gene>
<dbReference type="AlphaFoldDB" id="A0A2Z6GBJ8"/>
<organism evidence="1 2">
    <name type="scientific">Ferriphaselus amnicola</name>
    <dbReference type="NCBI Taxonomy" id="1188319"/>
    <lineage>
        <taxon>Bacteria</taxon>
        <taxon>Pseudomonadati</taxon>
        <taxon>Pseudomonadota</taxon>
        <taxon>Betaproteobacteria</taxon>
        <taxon>Nitrosomonadales</taxon>
        <taxon>Gallionellaceae</taxon>
        <taxon>Ferriphaselus</taxon>
    </lineage>
</organism>
<dbReference type="EMBL" id="AP018738">
    <property type="protein sequence ID" value="BBE50868.1"/>
    <property type="molecule type" value="Genomic_DNA"/>
</dbReference>
<name>A0A2Z6GBJ8_9PROT</name>
<dbReference type="Proteomes" id="UP000033070">
    <property type="component" value="Chromosome"/>
</dbReference>
<dbReference type="OrthoDB" id="5297361at2"/>
<protein>
    <submittedName>
        <fullName evidence="1">Uncharacterized protein</fullName>
    </submittedName>
</protein>
<sequence>MMDVNQTPPDRMTVEQRRQEVGQLLARGIARLRMPPQNCAPESEFELAIPPERSVHAVSNPRNRKEIA</sequence>
<proteinExistence type="predicted"/>
<dbReference type="STRING" id="1188319.OYT1_01972"/>
<keyword evidence="2" id="KW-1185">Reference proteome</keyword>